<dbReference type="OrthoDB" id="5242916at2759"/>
<dbReference type="InParanoid" id="A0A507AM58"/>
<dbReference type="Proteomes" id="UP000319257">
    <property type="component" value="Unassembled WGS sequence"/>
</dbReference>
<keyword evidence="4" id="KW-1185">Reference proteome</keyword>
<feature type="region of interest" description="Disordered" evidence="1">
    <location>
        <begin position="153"/>
        <end position="180"/>
    </location>
</feature>
<dbReference type="Pfam" id="PF20150">
    <property type="entry name" value="2EXR"/>
    <property type="match status" value="1"/>
</dbReference>
<comment type="caution">
    <text evidence="3">The sequence shown here is derived from an EMBL/GenBank/DDBJ whole genome shotgun (WGS) entry which is preliminary data.</text>
</comment>
<proteinExistence type="predicted"/>
<dbReference type="InterPro" id="IPR045518">
    <property type="entry name" value="2EXR"/>
</dbReference>
<dbReference type="EMBL" id="SKBQ01000091">
    <property type="protein sequence ID" value="TPX07304.1"/>
    <property type="molecule type" value="Genomic_DNA"/>
</dbReference>
<accession>A0A507AM58</accession>
<gene>
    <name evidence="3" type="ORF">E0L32_010801</name>
</gene>
<evidence type="ECO:0000259" key="2">
    <source>
        <dbReference type="Pfam" id="PF20150"/>
    </source>
</evidence>
<evidence type="ECO:0000313" key="4">
    <source>
        <dbReference type="Proteomes" id="UP000319257"/>
    </source>
</evidence>
<evidence type="ECO:0000313" key="3">
    <source>
        <dbReference type="EMBL" id="TPX07304.1"/>
    </source>
</evidence>
<reference evidence="3 4" key="1">
    <citation type="submission" date="2019-06" db="EMBL/GenBank/DDBJ databases">
        <title>Draft genome sequence of the filamentous fungus Phialemoniopsis curvata isolated from diesel fuel.</title>
        <authorList>
            <person name="Varaljay V.A."/>
            <person name="Lyon W.J."/>
            <person name="Crouch A.L."/>
            <person name="Drake C.E."/>
            <person name="Hollomon J.M."/>
            <person name="Nadeau L.J."/>
            <person name="Nunn H.S."/>
            <person name="Stevenson B.S."/>
            <person name="Bojanowski C.L."/>
            <person name="Crookes-Goodson W.J."/>
        </authorList>
    </citation>
    <scope>NUCLEOTIDE SEQUENCE [LARGE SCALE GENOMIC DNA]</scope>
    <source>
        <strain evidence="3 4">D216</strain>
    </source>
</reference>
<evidence type="ECO:0000256" key="1">
    <source>
        <dbReference type="SAM" id="MobiDB-lite"/>
    </source>
</evidence>
<organism evidence="3 4">
    <name type="scientific">Thyridium curvatum</name>
    <dbReference type="NCBI Taxonomy" id="1093900"/>
    <lineage>
        <taxon>Eukaryota</taxon>
        <taxon>Fungi</taxon>
        <taxon>Dikarya</taxon>
        <taxon>Ascomycota</taxon>
        <taxon>Pezizomycotina</taxon>
        <taxon>Sordariomycetes</taxon>
        <taxon>Sordariomycetidae</taxon>
        <taxon>Thyridiales</taxon>
        <taxon>Thyridiaceae</taxon>
        <taxon>Thyridium</taxon>
    </lineage>
</organism>
<protein>
    <recommendedName>
        <fullName evidence="2">2EXR domain-containing protein</fullName>
    </recommendedName>
</protein>
<sequence>MRSSSSFSPFSRLPAELQIQIWKEASREPSIHTFDVCFPSRGAKGRARSAFTSFGGMVDEERYAIYETTVFFDATTLEPDLSVYKWKEKLRTTCWEANKAVQLQSSEPDRQLMHDVEHSDVNSVYLPGPDRWVTYDNRLDVIHLRLRADPMSGMESPGDIESGNINSAGEGSEPIPSRSPESMCGVSRLLDCLWSKEMATTVRLARHIAFDVSDVWDDSTAGPLFLEEAPFLAFTWVDNHWHISRDFNKNAVNLNETFTDRATRSWHEFRIQSAE</sequence>
<name>A0A507AM58_9PEZI</name>
<dbReference type="GeneID" id="41978248"/>
<dbReference type="AlphaFoldDB" id="A0A507AM58"/>
<feature type="domain" description="2EXR" evidence="2">
    <location>
        <begin position="7"/>
        <end position="106"/>
    </location>
</feature>
<dbReference type="RefSeq" id="XP_030989015.1">
    <property type="nucleotide sequence ID" value="XM_031133459.1"/>
</dbReference>